<name>A0A6P7F3W1_DIAVI</name>
<dbReference type="Pfam" id="PF13843">
    <property type="entry name" value="DDE_Tnp_1_7"/>
    <property type="match status" value="1"/>
</dbReference>
<organism evidence="3">
    <name type="scientific">Diabrotica virgifera virgifera</name>
    <name type="common">western corn rootworm</name>
    <dbReference type="NCBI Taxonomy" id="50390"/>
    <lineage>
        <taxon>Eukaryota</taxon>
        <taxon>Metazoa</taxon>
        <taxon>Ecdysozoa</taxon>
        <taxon>Arthropoda</taxon>
        <taxon>Hexapoda</taxon>
        <taxon>Insecta</taxon>
        <taxon>Pterygota</taxon>
        <taxon>Neoptera</taxon>
        <taxon>Endopterygota</taxon>
        <taxon>Coleoptera</taxon>
        <taxon>Polyphaga</taxon>
        <taxon>Cucujiformia</taxon>
        <taxon>Chrysomeloidea</taxon>
        <taxon>Chrysomelidae</taxon>
        <taxon>Galerucinae</taxon>
        <taxon>Diabroticina</taxon>
        <taxon>Diabroticites</taxon>
        <taxon>Diabrotica</taxon>
    </lineage>
</organism>
<feature type="compositionally biased region" description="Acidic residues" evidence="1">
    <location>
        <begin position="39"/>
        <end position="52"/>
    </location>
</feature>
<sequence length="180" mass="20408">MNPKEEKRLLKLYEEVDSDEYIDSDIYYGESDSYHPENDDVDSDDSNIESEVLETLNEEDHVSAEVSPESDADDNIRENADPVEGSDNEDTNENGWNSDTLSIDDFSFDYSQMGIKLFGDLNSSPCDIFTQLWNGGIMDLLVKSTNHYGKSLTIKSRPKTRHSRSITSKEEVKTFLGLCL</sequence>
<evidence type="ECO:0000313" key="3">
    <source>
        <dbReference type="RefSeq" id="XP_028130364.1"/>
    </source>
</evidence>
<accession>A0A6P7F3W1</accession>
<dbReference type="InParanoid" id="A0A6P7F3W1"/>
<dbReference type="AlphaFoldDB" id="A0A6P7F3W1"/>
<gene>
    <name evidence="3" type="primary">LOC114326253</name>
</gene>
<evidence type="ECO:0000259" key="2">
    <source>
        <dbReference type="Pfam" id="PF13843"/>
    </source>
</evidence>
<evidence type="ECO:0000256" key="1">
    <source>
        <dbReference type="SAM" id="MobiDB-lite"/>
    </source>
</evidence>
<dbReference type="InterPro" id="IPR029526">
    <property type="entry name" value="PGBD"/>
</dbReference>
<proteinExistence type="predicted"/>
<feature type="region of interest" description="Disordered" evidence="1">
    <location>
        <begin position="22"/>
        <end position="98"/>
    </location>
</feature>
<feature type="domain" description="PiggyBac transposable element-derived protein" evidence="2">
    <location>
        <begin position="124"/>
        <end position="180"/>
    </location>
</feature>
<dbReference type="RefSeq" id="XP_028130364.1">
    <property type="nucleotide sequence ID" value="XM_028274563.1"/>
</dbReference>
<reference evidence="3" key="1">
    <citation type="submission" date="2025-08" db="UniProtKB">
        <authorList>
            <consortium name="RefSeq"/>
        </authorList>
    </citation>
    <scope>IDENTIFICATION</scope>
    <source>
        <tissue evidence="3">Whole insect</tissue>
    </source>
</reference>
<protein>
    <submittedName>
        <fullName evidence="3">Uncharacterized protein LOC114326253</fullName>
    </submittedName>
</protein>